<dbReference type="Pfam" id="PF00196">
    <property type="entry name" value="GerE"/>
    <property type="match status" value="1"/>
</dbReference>
<dbReference type="SMART" id="SM00421">
    <property type="entry name" value="HTH_LUXR"/>
    <property type="match status" value="1"/>
</dbReference>
<dbReference type="PRINTS" id="PR00038">
    <property type="entry name" value="HTHLUXR"/>
</dbReference>
<feature type="domain" description="HTH luxR-type" evidence="4">
    <location>
        <begin position="180"/>
        <end position="245"/>
    </location>
</feature>
<dbReference type="InterPro" id="IPR000792">
    <property type="entry name" value="Tscrpt_reg_LuxR_C"/>
</dbReference>
<dbReference type="CDD" id="cd06170">
    <property type="entry name" value="LuxR_C_like"/>
    <property type="match status" value="1"/>
</dbReference>
<evidence type="ECO:0000313" key="6">
    <source>
        <dbReference type="Proteomes" id="UP001519654"/>
    </source>
</evidence>
<sequence length="249" mass="24081">MGAGSGVGVGAAFGIEGGAAFGVEVGAGSGVEDGAAPGPYVVAASGVGADAASGVGAGAASGVGADAASGVGAAASARGPLAARYPAEAAFAAETRAVLEGGEPLWLTAVAAWRADGHRHELACALLSLAEAQAAAGHRAEAADTIAESVAIASALGAAPLLAAADTLGRRVGVRPAAASAERDELLTAREREVLRLVAEGHSNSRIAASLYISPKTASVHVSRIIAKLQVANRGEAAAVARRLGLLND</sequence>
<dbReference type="EMBL" id="JAHKKG010000022">
    <property type="protein sequence ID" value="MBU2670666.1"/>
    <property type="molecule type" value="Genomic_DNA"/>
</dbReference>
<dbReference type="SUPFAM" id="SSF46894">
    <property type="entry name" value="C-terminal effector domain of the bipartite response regulators"/>
    <property type="match status" value="1"/>
</dbReference>
<name>A0ABS5Z546_9ACTN</name>
<organism evidence="5 6">
    <name type="scientific">Paractinoplanes bogorensis</name>
    <dbReference type="NCBI Taxonomy" id="1610840"/>
    <lineage>
        <taxon>Bacteria</taxon>
        <taxon>Bacillati</taxon>
        <taxon>Actinomycetota</taxon>
        <taxon>Actinomycetes</taxon>
        <taxon>Micromonosporales</taxon>
        <taxon>Micromonosporaceae</taxon>
        <taxon>Paractinoplanes</taxon>
    </lineage>
</organism>
<keyword evidence="6" id="KW-1185">Reference proteome</keyword>
<evidence type="ECO:0000256" key="2">
    <source>
        <dbReference type="ARBA" id="ARBA00023125"/>
    </source>
</evidence>
<reference evidence="5 6" key="1">
    <citation type="submission" date="2021-06" db="EMBL/GenBank/DDBJ databases">
        <title>Actinoplanes lichenicola sp. nov., and Actinoplanes ovalisporus sp. nov., isolated from lichen in Thailand.</title>
        <authorList>
            <person name="Saeng-In P."/>
            <person name="Kanchanasin P."/>
            <person name="Yuki M."/>
            <person name="Kudo T."/>
            <person name="Ohkuma M."/>
            <person name="Phongsopitanun W."/>
            <person name="Tanasupawat S."/>
        </authorList>
    </citation>
    <scope>NUCLEOTIDE SEQUENCE [LARGE SCALE GENOMIC DNA]</scope>
    <source>
        <strain evidence="5 6">NBRC 110975</strain>
    </source>
</reference>
<dbReference type="PANTHER" id="PTHR44688">
    <property type="entry name" value="DNA-BINDING TRANSCRIPTIONAL ACTIVATOR DEVR_DOSR"/>
    <property type="match status" value="1"/>
</dbReference>
<protein>
    <submittedName>
        <fullName evidence="5">Response regulator transcription factor</fullName>
    </submittedName>
</protein>
<accession>A0ABS5Z546</accession>
<proteinExistence type="predicted"/>
<evidence type="ECO:0000256" key="3">
    <source>
        <dbReference type="ARBA" id="ARBA00023163"/>
    </source>
</evidence>
<evidence type="ECO:0000313" key="5">
    <source>
        <dbReference type="EMBL" id="MBU2670666.1"/>
    </source>
</evidence>
<dbReference type="Gene3D" id="1.10.10.10">
    <property type="entry name" value="Winged helix-like DNA-binding domain superfamily/Winged helix DNA-binding domain"/>
    <property type="match status" value="1"/>
</dbReference>
<evidence type="ECO:0000256" key="1">
    <source>
        <dbReference type="ARBA" id="ARBA00023015"/>
    </source>
</evidence>
<keyword evidence="2" id="KW-0238">DNA-binding</keyword>
<evidence type="ECO:0000259" key="4">
    <source>
        <dbReference type="PROSITE" id="PS50043"/>
    </source>
</evidence>
<gene>
    <name evidence="5" type="ORF">KOI35_44915</name>
</gene>
<dbReference type="PANTHER" id="PTHR44688:SF16">
    <property type="entry name" value="DNA-BINDING TRANSCRIPTIONAL ACTIVATOR DEVR_DOSR"/>
    <property type="match status" value="1"/>
</dbReference>
<dbReference type="InterPro" id="IPR016032">
    <property type="entry name" value="Sig_transdc_resp-reg_C-effctor"/>
</dbReference>
<keyword evidence="3" id="KW-0804">Transcription</keyword>
<dbReference type="InterPro" id="IPR036388">
    <property type="entry name" value="WH-like_DNA-bd_sf"/>
</dbReference>
<keyword evidence="1" id="KW-0805">Transcription regulation</keyword>
<dbReference type="Proteomes" id="UP001519654">
    <property type="component" value="Unassembled WGS sequence"/>
</dbReference>
<comment type="caution">
    <text evidence="5">The sequence shown here is derived from an EMBL/GenBank/DDBJ whole genome shotgun (WGS) entry which is preliminary data.</text>
</comment>
<dbReference type="PROSITE" id="PS50043">
    <property type="entry name" value="HTH_LUXR_2"/>
    <property type="match status" value="1"/>
</dbReference>